<dbReference type="AlphaFoldDB" id="A0A0P7BJP3"/>
<dbReference type="SMART" id="SM00862">
    <property type="entry name" value="Trans_reg_C"/>
    <property type="match status" value="1"/>
</dbReference>
<feature type="domain" description="Response regulatory" evidence="8">
    <location>
        <begin position="3"/>
        <end position="117"/>
    </location>
</feature>
<evidence type="ECO:0000259" key="8">
    <source>
        <dbReference type="PROSITE" id="PS50110"/>
    </source>
</evidence>
<dbReference type="GO" id="GO:0005829">
    <property type="term" value="C:cytosol"/>
    <property type="evidence" value="ECO:0007669"/>
    <property type="project" value="TreeGrafter"/>
</dbReference>
<dbReference type="Pfam" id="PF00486">
    <property type="entry name" value="Trans_reg_C"/>
    <property type="match status" value="1"/>
</dbReference>
<dbReference type="GO" id="GO:0006355">
    <property type="term" value="P:regulation of DNA-templated transcription"/>
    <property type="evidence" value="ECO:0007669"/>
    <property type="project" value="InterPro"/>
</dbReference>
<dbReference type="Gene3D" id="1.10.10.10">
    <property type="entry name" value="Winged helix-like DNA-binding domain superfamily/Winged helix DNA-binding domain"/>
    <property type="match status" value="1"/>
</dbReference>
<dbReference type="STRING" id="1605367.AFM12_14850"/>
<evidence type="ECO:0000256" key="6">
    <source>
        <dbReference type="PROSITE-ProRule" id="PRU00169"/>
    </source>
</evidence>
<dbReference type="EMBL" id="LGTQ01000011">
    <property type="protein sequence ID" value="KPM47429.1"/>
    <property type="molecule type" value="Genomic_DNA"/>
</dbReference>
<dbReference type="SMART" id="SM00448">
    <property type="entry name" value="REC"/>
    <property type="match status" value="1"/>
</dbReference>
<dbReference type="Gene3D" id="3.40.50.2300">
    <property type="match status" value="1"/>
</dbReference>
<keyword evidence="5" id="KW-0804">Transcription</keyword>
<keyword evidence="1 6" id="KW-0597">Phosphoprotein</keyword>
<keyword evidence="11" id="KW-1185">Reference proteome</keyword>
<dbReference type="Pfam" id="PF00072">
    <property type="entry name" value="Response_reg"/>
    <property type="match status" value="1"/>
</dbReference>
<proteinExistence type="predicted"/>
<evidence type="ECO:0000256" key="2">
    <source>
        <dbReference type="ARBA" id="ARBA00023012"/>
    </source>
</evidence>
<dbReference type="FunFam" id="1.10.10.10:FF:000005">
    <property type="entry name" value="Two-component system response regulator"/>
    <property type="match status" value="1"/>
</dbReference>
<keyword evidence="3" id="KW-0805">Transcription regulation</keyword>
<keyword evidence="2" id="KW-0902">Two-component regulatory system</keyword>
<evidence type="ECO:0000259" key="9">
    <source>
        <dbReference type="PROSITE" id="PS51755"/>
    </source>
</evidence>
<dbReference type="GO" id="GO:0032993">
    <property type="term" value="C:protein-DNA complex"/>
    <property type="evidence" value="ECO:0007669"/>
    <property type="project" value="TreeGrafter"/>
</dbReference>
<dbReference type="InterPro" id="IPR011006">
    <property type="entry name" value="CheY-like_superfamily"/>
</dbReference>
<evidence type="ECO:0000313" key="10">
    <source>
        <dbReference type="EMBL" id="KPM47429.1"/>
    </source>
</evidence>
<evidence type="ECO:0000256" key="4">
    <source>
        <dbReference type="ARBA" id="ARBA00023125"/>
    </source>
</evidence>
<dbReference type="RefSeq" id="WP_055149634.1">
    <property type="nucleotide sequence ID" value="NZ_CAKZPM010000009.1"/>
</dbReference>
<dbReference type="PROSITE" id="PS51755">
    <property type="entry name" value="OMPR_PHOB"/>
    <property type="match status" value="1"/>
</dbReference>
<evidence type="ECO:0000313" key="11">
    <source>
        <dbReference type="Proteomes" id="UP000050454"/>
    </source>
</evidence>
<dbReference type="OrthoDB" id="9790442at2"/>
<evidence type="ECO:0000256" key="3">
    <source>
        <dbReference type="ARBA" id="ARBA00023015"/>
    </source>
</evidence>
<feature type="modified residue" description="4-aspartylphosphate" evidence="6">
    <location>
        <position position="52"/>
    </location>
</feature>
<dbReference type="InterPro" id="IPR001867">
    <property type="entry name" value="OmpR/PhoB-type_DNA-bd"/>
</dbReference>
<evidence type="ECO:0000256" key="1">
    <source>
        <dbReference type="ARBA" id="ARBA00022553"/>
    </source>
</evidence>
<feature type="domain" description="OmpR/PhoB-type" evidence="9">
    <location>
        <begin position="127"/>
        <end position="225"/>
    </location>
</feature>
<name>A0A0P7BJP3_9BACT</name>
<feature type="DNA-binding region" description="OmpR/PhoB-type" evidence="7">
    <location>
        <begin position="127"/>
        <end position="225"/>
    </location>
</feature>
<evidence type="ECO:0000256" key="5">
    <source>
        <dbReference type="ARBA" id="ARBA00023163"/>
    </source>
</evidence>
<dbReference type="InterPro" id="IPR039420">
    <property type="entry name" value="WalR-like"/>
</dbReference>
<dbReference type="SUPFAM" id="SSF52172">
    <property type="entry name" value="CheY-like"/>
    <property type="match status" value="1"/>
</dbReference>
<dbReference type="GO" id="GO:0000976">
    <property type="term" value="F:transcription cis-regulatory region binding"/>
    <property type="evidence" value="ECO:0007669"/>
    <property type="project" value="TreeGrafter"/>
</dbReference>
<keyword evidence="4 7" id="KW-0238">DNA-binding</keyword>
<comment type="caution">
    <text evidence="10">The sequence shown here is derived from an EMBL/GenBank/DDBJ whole genome shotgun (WGS) entry which is preliminary data.</text>
</comment>
<gene>
    <name evidence="10" type="ORF">AFM12_14850</name>
</gene>
<dbReference type="CDD" id="cd00383">
    <property type="entry name" value="trans_reg_C"/>
    <property type="match status" value="1"/>
</dbReference>
<dbReference type="PANTHER" id="PTHR48111">
    <property type="entry name" value="REGULATOR OF RPOS"/>
    <property type="match status" value="1"/>
</dbReference>
<dbReference type="Proteomes" id="UP000050454">
    <property type="component" value="Unassembled WGS sequence"/>
</dbReference>
<dbReference type="PANTHER" id="PTHR48111:SF22">
    <property type="entry name" value="REGULATOR OF RPOS"/>
    <property type="match status" value="1"/>
</dbReference>
<dbReference type="GO" id="GO:0000156">
    <property type="term" value="F:phosphorelay response regulator activity"/>
    <property type="evidence" value="ECO:0007669"/>
    <property type="project" value="TreeGrafter"/>
</dbReference>
<dbReference type="InterPro" id="IPR001789">
    <property type="entry name" value="Sig_transdc_resp-reg_receiver"/>
</dbReference>
<organism evidence="10 11">
    <name type="scientific">Jiulongibacter sediminis</name>
    <dbReference type="NCBI Taxonomy" id="1605367"/>
    <lineage>
        <taxon>Bacteria</taxon>
        <taxon>Pseudomonadati</taxon>
        <taxon>Bacteroidota</taxon>
        <taxon>Cytophagia</taxon>
        <taxon>Cytophagales</taxon>
        <taxon>Leadbetterellaceae</taxon>
        <taxon>Jiulongibacter</taxon>
    </lineage>
</organism>
<reference evidence="10 11" key="1">
    <citation type="submission" date="2015-07" db="EMBL/GenBank/DDBJ databases">
        <title>The draft genome sequence of Leadbetterella sp. JN14-9.</title>
        <authorList>
            <person name="Liu Y."/>
            <person name="Du J."/>
            <person name="Shao Z."/>
        </authorList>
    </citation>
    <scope>NUCLEOTIDE SEQUENCE [LARGE SCALE GENOMIC DNA]</scope>
    <source>
        <strain evidence="10 11">JN14-9</strain>
    </source>
</reference>
<evidence type="ECO:0000256" key="7">
    <source>
        <dbReference type="PROSITE-ProRule" id="PRU01091"/>
    </source>
</evidence>
<protein>
    <submittedName>
        <fullName evidence="10">Transcriptional regulator</fullName>
    </submittedName>
</protein>
<dbReference type="InterPro" id="IPR036388">
    <property type="entry name" value="WH-like_DNA-bd_sf"/>
</dbReference>
<sequence length="227" mass="26041">MLKTLLLEDDLTLSREVKSFLNSRDIHCDVVYDGNTFARQLRNEEYDAFLLDINVPGSNGLEVCKHIREEGYQNPVIMLTAYGDIEDKKDAYSAGADDFLVKPFHLEELILRINSVLKRGVPEKVQTEVLKVADLEIDLGTKKVSRAQKTIELTKKEFQLLLFLVKANGRVVSKQTIAEQIWDIHFETSLNTIEVYVNFLRRKIDKGHAVALIHTKPGFGYYLREDK</sequence>
<accession>A0A0P7BJP3</accession>
<dbReference type="PROSITE" id="PS50110">
    <property type="entry name" value="RESPONSE_REGULATORY"/>
    <property type="match status" value="1"/>
</dbReference>